<dbReference type="Pfam" id="PF13091">
    <property type="entry name" value="PLDc_2"/>
    <property type="match status" value="1"/>
</dbReference>
<dbReference type="PROSITE" id="PS50035">
    <property type="entry name" value="PLD"/>
    <property type="match status" value="1"/>
</dbReference>
<proteinExistence type="predicted"/>
<gene>
    <name evidence="2" type="ORF">DSM107010_64130</name>
</gene>
<dbReference type="Gene3D" id="3.30.870.10">
    <property type="entry name" value="Endonuclease Chain A"/>
    <property type="match status" value="1"/>
</dbReference>
<dbReference type="SUPFAM" id="SSF56024">
    <property type="entry name" value="Phospholipase D/nuclease"/>
    <property type="match status" value="1"/>
</dbReference>
<dbReference type="GO" id="GO:0006793">
    <property type="term" value="P:phosphorus metabolic process"/>
    <property type="evidence" value="ECO:0007669"/>
    <property type="project" value="UniProtKB-ARBA"/>
</dbReference>
<dbReference type="InterPro" id="IPR001736">
    <property type="entry name" value="PLipase_D/transphosphatidylase"/>
</dbReference>
<accession>A0AB37UAH6</accession>
<organism evidence="2 3">
    <name type="scientific">Chroococcidiopsis cubana SAG 39.79</name>
    <dbReference type="NCBI Taxonomy" id="388085"/>
    <lineage>
        <taxon>Bacteria</taxon>
        <taxon>Bacillati</taxon>
        <taxon>Cyanobacteriota</taxon>
        <taxon>Cyanophyceae</taxon>
        <taxon>Chroococcidiopsidales</taxon>
        <taxon>Chroococcidiopsidaceae</taxon>
        <taxon>Chroococcidiopsis</taxon>
    </lineage>
</organism>
<evidence type="ECO:0000259" key="1">
    <source>
        <dbReference type="PROSITE" id="PS50035"/>
    </source>
</evidence>
<keyword evidence="3" id="KW-1185">Reference proteome</keyword>
<comment type="caution">
    <text evidence="2">The sequence shown here is derived from an EMBL/GenBank/DDBJ whole genome shotgun (WGS) entry which is preliminary data.</text>
</comment>
<dbReference type="EMBL" id="RSCK01000118">
    <property type="protein sequence ID" value="RUT01941.1"/>
    <property type="molecule type" value="Genomic_DNA"/>
</dbReference>
<dbReference type="InterPro" id="IPR025202">
    <property type="entry name" value="PLD-like_dom"/>
</dbReference>
<evidence type="ECO:0000313" key="2">
    <source>
        <dbReference type="EMBL" id="RUT01941.1"/>
    </source>
</evidence>
<protein>
    <recommendedName>
        <fullName evidence="1">PLD phosphodiesterase domain-containing protein</fullName>
    </recommendedName>
</protein>
<name>A0AB37UAH6_9CYAN</name>
<dbReference type="RefSeq" id="WP_106167364.1">
    <property type="nucleotide sequence ID" value="NZ_JAVKZF010000009.1"/>
</dbReference>
<reference evidence="2 3" key="1">
    <citation type="journal article" date="2019" name="Genome Biol. Evol.">
        <title>Day and night: Metabolic profiles and evolutionary relationships of six axenic non-marine cyanobacteria.</title>
        <authorList>
            <person name="Will S.E."/>
            <person name="Henke P."/>
            <person name="Boedeker C."/>
            <person name="Huang S."/>
            <person name="Brinkmann H."/>
            <person name="Rohde M."/>
            <person name="Jarek M."/>
            <person name="Friedl T."/>
            <person name="Seufert S."/>
            <person name="Schumacher M."/>
            <person name="Overmann J."/>
            <person name="Neumann-Schaal M."/>
            <person name="Petersen J."/>
        </authorList>
    </citation>
    <scope>NUCLEOTIDE SEQUENCE [LARGE SCALE GENOMIC DNA]</scope>
    <source>
        <strain evidence="2 3">SAG 39.79</strain>
    </source>
</reference>
<evidence type="ECO:0000313" key="3">
    <source>
        <dbReference type="Proteomes" id="UP000282574"/>
    </source>
</evidence>
<dbReference type="AlphaFoldDB" id="A0AB37UAH6"/>
<sequence>MRKFIFVIPSQQFGKNLEQEISSLKQQLVERVTAKYLEAILNEIQENLLGQIDVNIERRIAQINQLLETTQSNYKYELVYERSGSCKVLLESLQKAQHRLILVCPWIGWAIDSKMINEFEKLLKSNISINIGWRRLQDINESNHRDFKSDSIRQKLYLSSNFYDALPKLEVLEQKYPQYLKLKILGTHAKYLVCDDCFAMLGSHNFLTSESEKKEGELGIKTNDSRIVSDLIKLFDRADDLELIAQNNMVDDIPF</sequence>
<dbReference type="GO" id="GO:0003824">
    <property type="term" value="F:catalytic activity"/>
    <property type="evidence" value="ECO:0007669"/>
    <property type="project" value="InterPro"/>
</dbReference>
<feature type="domain" description="PLD phosphodiesterase" evidence="1">
    <location>
        <begin position="188"/>
        <end position="210"/>
    </location>
</feature>
<dbReference type="Proteomes" id="UP000282574">
    <property type="component" value="Unassembled WGS sequence"/>
</dbReference>